<dbReference type="PRINTS" id="PR00385">
    <property type="entry name" value="P450"/>
</dbReference>
<evidence type="ECO:0000256" key="10">
    <source>
        <dbReference type="ARBA" id="ARBA00022723"/>
    </source>
</evidence>
<evidence type="ECO:0000256" key="13">
    <source>
        <dbReference type="ARBA" id="ARBA00023002"/>
    </source>
</evidence>
<evidence type="ECO:0000256" key="15">
    <source>
        <dbReference type="ARBA" id="ARBA00023033"/>
    </source>
</evidence>
<dbReference type="EMBL" id="QJSP01000002">
    <property type="protein sequence ID" value="PYE20000.1"/>
    <property type="molecule type" value="Genomic_DNA"/>
</dbReference>
<dbReference type="GO" id="GO:0005506">
    <property type="term" value="F:iron ion binding"/>
    <property type="evidence" value="ECO:0007669"/>
    <property type="project" value="InterPro"/>
</dbReference>
<evidence type="ECO:0000256" key="14">
    <source>
        <dbReference type="ARBA" id="ARBA00023004"/>
    </source>
</evidence>
<dbReference type="GO" id="GO:0020037">
    <property type="term" value="F:heme binding"/>
    <property type="evidence" value="ECO:0007669"/>
    <property type="project" value="InterPro"/>
</dbReference>
<dbReference type="InterPro" id="IPR050121">
    <property type="entry name" value="Cytochrome_P450_monoxygenase"/>
</dbReference>
<comment type="similarity">
    <text evidence="4">In the N-terminal section; belongs to the cytochrome P450 family.</text>
</comment>
<evidence type="ECO:0000313" key="18">
    <source>
        <dbReference type="EMBL" id="PYE20000.1"/>
    </source>
</evidence>
<dbReference type="InterPro" id="IPR017972">
    <property type="entry name" value="Cyt_P450_CS"/>
</dbReference>
<evidence type="ECO:0000256" key="6">
    <source>
        <dbReference type="ARBA" id="ARBA00022448"/>
    </source>
</evidence>
<evidence type="ECO:0000256" key="3">
    <source>
        <dbReference type="ARBA" id="ARBA00001974"/>
    </source>
</evidence>
<evidence type="ECO:0000256" key="16">
    <source>
        <dbReference type="PIRSR" id="PIRSR602401-1"/>
    </source>
</evidence>
<feature type="binding site" description="axial binding residue" evidence="16">
    <location>
        <position position="422"/>
    </location>
    <ligand>
        <name>heme</name>
        <dbReference type="ChEBI" id="CHEBI:30413"/>
    </ligand>
    <ligandPart>
        <name>Fe</name>
        <dbReference type="ChEBI" id="CHEBI:18248"/>
    </ligandPart>
</feature>
<keyword evidence="15 17" id="KW-0503">Monooxygenase</keyword>
<evidence type="ECO:0000256" key="11">
    <source>
        <dbReference type="ARBA" id="ARBA00022827"/>
    </source>
</evidence>
<dbReference type="PANTHER" id="PTHR24305:SF166">
    <property type="entry name" value="CYTOCHROME P450 12A4, MITOCHONDRIAL-RELATED"/>
    <property type="match status" value="1"/>
</dbReference>
<evidence type="ECO:0000256" key="7">
    <source>
        <dbReference type="ARBA" id="ARBA00022617"/>
    </source>
</evidence>
<dbReference type="PRINTS" id="PR00463">
    <property type="entry name" value="EP450I"/>
</dbReference>
<dbReference type="InterPro" id="IPR001128">
    <property type="entry name" value="Cyt_P450"/>
</dbReference>
<dbReference type="RefSeq" id="WP_110468029.1">
    <property type="nucleotide sequence ID" value="NZ_QJSP01000002.1"/>
</dbReference>
<keyword evidence="9" id="KW-0288">FMN</keyword>
<gene>
    <name evidence="18" type="ORF">DFR67_102138</name>
</gene>
<comment type="cofactor">
    <cofactor evidence="3">
        <name>FAD</name>
        <dbReference type="ChEBI" id="CHEBI:57692"/>
    </cofactor>
</comment>
<proteinExistence type="inferred from homology"/>
<evidence type="ECO:0000256" key="1">
    <source>
        <dbReference type="ARBA" id="ARBA00001917"/>
    </source>
</evidence>
<keyword evidence="7 16" id="KW-0349">Heme</keyword>
<protein>
    <submittedName>
        <fullName evidence="18">Unspecific monooxygenase</fullName>
    </submittedName>
</protein>
<evidence type="ECO:0000256" key="4">
    <source>
        <dbReference type="ARBA" id="ARBA00010018"/>
    </source>
</evidence>
<dbReference type="OrthoDB" id="7376058at2"/>
<comment type="similarity">
    <text evidence="5 17">Belongs to the cytochrome P450 family.</text>
</comment>
<dbReference type="GO" id="GO:0016705">
    <property type="term" value="F:oxidoreductase activity, acting on paired donors, with incorporation or reduction of molecular oxygen"/>
    <property type="evidence" value="ECO:0007669"/>
    <property type="project" value="InterPro"/>
</dbReference>
<evidence type="ECO:0000313" key="19">
    <source>
        <dbReference type="Proteomes" id="UP000247591"/>
    </source>
</evidence>
<evidence type="ECO:0000256" key="2">
    <source>
        <dbReference type="ARBA" id="ARBA00001971"/>
    </source>
</evidence>
<dbReference type="GO" id="GO:0004497">
    <property type="term" value="F:monooxygenase activity"/>
    <property type="evidence" value="ECO:0007669"/>
    <property type="project" value="UniProtKB-KW"/>
</dbReference>
<evidence type="ECO:0000256" key="12">
    <source>
        <dbReference type="ARBA" id="ARBA00022857"/>
    </source>
</evidence>
<dbReference type="InterPro" id="IPR036396">
    <property type="entry name" value="Cyt_P450_sf"/>
</dbReference>
<evidence type="ECO:0000256" key="8">
    <source>
        <dbReference type="ARBA" id="ARBA00022630"/>
    </source>
</evidence>
<keyword evidence="11" id="KW-0274">FAD</keyword>
<dbReference type="PANTHER" id="PTHR24305">
    <property type="entry name" value="CYTOCHROME P450"/>
    <property type="match status" value="1"/>
</dbReference>
<keyword evidence="14 16" id="KW-0408">Iron</keyword>
<organism evidence="18 19">
    <name type="scientific">Williamsia limnetica</name>
    <dbReference type="NCBI Taxonomy" id="882452"/>
    <lineage>
        <taxon>Bacteria</taxon>
        <taxon>Bacillati</taxon>
        <taxon>Actinomycetota</taxon>
        <taxon>Actinomycetes</taxon>
        <taxon>Mycobacteriales</taxon>
        <taxon>Nocardiaceae</taxon>
        <taxon>Williamsia</taxon>
    </lineage>
</organism>
<dbReference type="Gene3D" id="1.10.630.10">
    <property type="entry name" value="Cytochrome P450"/>
    <property type="match status" value="1"/>
</dbReference>
<evidence type="ECO:0000256" key="5">
    <source>
        <dbReference type="ARBA" id="ARBA00010617"/>
    </source>
</evidence>
<dbReference type="Proteomes" id="UP000247591">
    <property type="component" value="Unassembled WGS sequence"/>
</dbReference>
<evidence type="ECO:0000256" key="17">
    <source>
        <dbReference type="RuleBase" id="RU000461"/>
    </source>
</evidence>
<accession>A0A318RUG7</accession>
<sequence length="474" mass="53249">MAATTELPTLRELVGPNRWGQQFPHPPGRLRLLGDVRSIKIGGPVLSMLDWPDEIWPIVQFQAFRQRFVFVGNAAVTAELCDESRFQKVLTPGVAALRSFAGDGLFTAATGERNWRLAHDLLMPAFTRSAMQNYHPLMLDAISDLFTFWERRGDVIDVAPDMTRLTLETISRAAFGEDLGSFERDTPHAFVSAMVAALKTGQRTGGLSGLPGSQALSALMIRANARHQRYIDTMLEELIAARRQRGDNGETDLLAIMLSQNAAREHDVLDDRNIGYQILTFLVAGHETTSGALSFALHHLSQDTELLARAHAEVDSIVDSDAEPAFEQVAKFRLLRRIIDESLRLWPTAPGFSRGPIERTVVADRYDMSPGDWAIVHLPKLHRDPDVWTDPSRFDPDRFLAAEVKKRPAHSYKPFGTGERACIGRQFALHESVLLLARLLQRYEFEPADPDYQLAITERLTLMPSGLRLRIRRR</sequence>
<dbReference type="AlphaFoldDB" id="A0A318RUG7"/>
<comment type="caution">
    <text evidence="18">The sequence shown here is derived from an EMBL/GenBank/DDBJ whole genome shotgun (WGS) entry which is preliminary data.</text>
</comment>
<dbReference type="CDD" id="cd11068">
    <property type="entry name" value="CYP120A1"/>
    <property type="match status" value="1"/>
</dbReference>
<reference evidence="18 19" key="1">
    <citation type="submission" date="2018-06" db="EMBL/GenBank/DDBJ databases">
        <title>Genomic Encyclopedia of Type Strains, Phase IV (KMG-IV): sequencing the most valuable type-strain genomes for metagenomic binning, comparative biology and taxonomic classification.</title>
        <authorList>
            <person name="Goeker M."/>
        </authorList>
    </citation>
    <scope>NUCLEOTIDE SEQUENCE [LARGE SCALE GENOMIC DNA]</scope>
    <source>
        <strain evidence="18 19">DSM 45521</strain>
    </source>
</reference>
<dbReference type="FunFam" id="1.10.630.10:FF:000040">
    <property type="entry name" value="Bifunctional cytochrome P450/NADPH--P450 reductase"/>
    <property type="match status" value="1"/>
</dbReference>
<comment type="cofactor">
    <cofactor evidence="2 16">
        <name>heme</name>
        <dbReference type="ChEBI" id="CHEBI:30413"/>
    </cofactor>
</comment>
<name>A0A318RUG7_WILLI</name>
<dbReference type="InterPro" id="IPR002401">
    <property type="entry name" value="Cyt_P450_E_grp-I"/>
</dbReference>
<keyword evidence="19" id="KW-1185">Reference proteome</keyword>
<comment type="cofactor">
    <cofactor evidence="1">
        <name>FMN</name>
        <dbReference type="ChEBI" id="CHEBI:58210"/>
    </cofactor>
</comment>
<evidence type="ECO:0000256" key="9">
    <source>
        <dbReference type="ARBA" id="ARBA00022643"/>
    </source>
</evidence>
<dbReference type="SUPFAM" id="SSF48264">
    <property type="entry name" value="Cytochrome P450"/>
    <property type="match status" value="1"/>
</dbReference>
<keyword evidence="6" id="KW-0813">Transport</keyword>
<dbReference type="PROSITE" id="PS00086">
    <property type="entry name" value="CYTOCHROME_P450"/>
    <property type="match status" value="1"/>
</dbReference>
<keyword evidence="10 16" id="KW-0479">Metal-binding</keyword>
<keyword evidence="12" id="KW-0521">NADP</keyword>
<keyword evidence="13 17" id="KW-0560">Oxidoreductase</keyword>
<dbReference type="Pfam" id="PF00067">
    <property type="entry name" value="p450"/>
    <property type="match status" value="1"/>
</dbReference>
<keyword evidence="8" id="KW-0285">Flavoprotein</keyword>